<keyword evidence="3" id="KW-1185">Reference proteome</keyword>
<reference evidence="2 3" key="1">
    <citation type="submission" date="2021-06" db="EMBL/GenBank/DDBJ databases">
        <title>Caerostris extrusa draft genome.</title>
        <authorList>
            <person name="Kono N."/>
            <person name="Arakawa K."/>
        </authorList>
    </citation>
    <scope>NUCLEOTIDE SEQUENCE [LARGE SCALE GENOMIC DNA]</scope>
</reference>
<protein>
    <submittedName>
        <fullName evidence="2">Uncharacterized protein</fullName>
    </submittedName>
</protein>
<organism evidence="2 3">
    <name type="scientific">Caerostris extrusa</name>
    <name type="common">Bark spider</name>
    <name type="synonym">Caerostris bankana</name>
    <dbReference type="NCBI Taxonomy" id="172846"/>
    <lineage>
        <taxon>Eukaryota</taxon>
        <taxon>Metazoa</taxon>
        <taxon>Ecdysozoa</taxon>
        <taxon>Arthropoda</taxon>
        <taxon>Chelicerata</taxon>
        <taxon>Arachnida</taxon>
        <taxon>Araneae</taxon>
        <taxon>Araneomorphae</taxon>
        <taxon>Entelegynae</taxon>
        <taxon>Araneoidea</taxon>
        <taxon>Araneidae</taxon>
        <taxon>Caerostris</taxon>
    </lineage>
</organism>
<accession>A0AAV4Y095</accession>
<feature type="region of interest" description="Disordered" evidence="1">
    <location>
        <begin position="174"/>
        <end position="193"/>
    </location>
</feature>
<dbReference type="Proteomes" id="UP001054945">
    <property type="component" value="Unassembled WGS sequence"/>
</dbReference>
<evidence type="ECO:0000256" key="1">
    <source>
        <dbReference type="SAM" id="MobiDB-lite"/>
    </source>
</evidence>
<dbReference type="EMBL" id="BPLR01001042">
    <property type="protein sequence ID" value="GIY99405.1"/>
    <property type="molecule type" value="Genomic_DNA"/>
</dbReference>
<proteinExistence type="predicted"/>
<name>A0AAV4Y095_CAEEX</name>
<sequence>MRMDSILWKTTFYGAGDNVVIDNEIRQGEPVETLLGNGFSDIILWTGVLNRKEDLNEGVLWRSLRCRTWFFLIVSEVIPLPFEREAPPLYETPRLCDRKLKIATEGYPFPVLLESLGAKEELHTILACWLFRGVEKARGWSVMRPEFPITVPLTTEQHVITWFPVQSTTMAIPTPLRPSNEINRKNRERERHI</sequence>
<evidence type="ECO:0000313" key="3">
    <source>
        <dbReference type="Proteomes" id="UP001054945"/>
    </source>
</evidence>
<comment type="caution">
    <text evidence="2">The sequence shown here is derived from an EMBL/GenBank/DDBJ whole genome shotgun (WGS) entry which is preliminary data.</text>
</comment>
<gene>
    <name evidence="2" type="ORF">CEXT_470961</name>
</gene>
<feature type="compositionally biased region" description="Basic and acidic residues" evidence="1">
    <location>
        <begin position="182"/>
        <end position="193"/>
    </location>
</feature>
<dbReference type="AlphaFoldDB" id="A0AAV4Y095"/>
<evidence type="ECO:0000313" key="2">
    <source>
        <dbReference type="EMBL" id="GIY99405.1"/>
    </source>
</evidence>